<dbReference type="InterPro" id="IPR029063">
    <property type="entry name" value="SAM-dependent_MTases_sf"/>
</dbReference>
<protein>
    <submittedName>
        <fullName evidence="1">Methyltransferase domain-containing protein</fullName>
    </submittedName>
</protein>
<dbReference type="GO" id="GO:0008168">
    <property type="term" value="F:methyltransferase activity"/>
    <property type="evidence" value="ECO:0007669"/>
    <property type="project" value="UniProtKB-KW"/>
</dbReference>
<organism evidence="1 2">
    <name type="scientific">Streptomyces iconiensis</name>
    <dbReference type="NCBI Taxonomy" id="1384038"/>
    <lineage>
        <taxon>Bacteria</taxon>
        <taxon>Bacillati</taxon>
        <taxon>Actinomycetota</taxon>
        <taxon>Actinomycetes</taxon>
        <taxon>Kitasatosporales</taxon>
        <taxon>Streptomycetaceae</taxon>
        <taxon>Streptomyces</taxon>
    </lineage>
</organism>
<sequence length="277" mass="29249">MGSQDGYLLDNRRREAGQRFDTFAELFDPWTFAHLDRVGLGEGRRCWEVGAGGPSVPAGLARSVGPTGRVWATDIDTSWLTGPGAGAVTDTATDAGPIEVLRHDVTRDEPPATGLDLVHARLVLVHLPDRAAVLARLASALRPGGWLIVEDADPGLQPLACPADTGAAGERAERIRRGFRALLAQRGADLEFGRSLPGLLRGAGLQDVQAEGYFPFTSPAGRELEAATVRQVRGQLVDAGPVTDAEIDAHLACLAEGTLDVTTAPLITCWGRRGAAP</sequence>
<dbReference type="SUPFAM" id="SSF53335">
    <property type="entry name" value="S-adenosyl-L-methionine-dependent methyltransferases"/>
    <property type="match status" value="1"/>
</dbReference>
<accession>A0ABT6ZN00</accession>
<proteinExistence type="predicted"/>
<evidence type="ECO:0000313" key="2">
    <source>
        <dbReference type="Proteomes" id="UP001214441"/>
    </source>
</evidence>
<name>A0ABT6ZN00_9ACTN</name>
<dbReference type="Pfam" id="PF13489">
    <property type="entry name" value="Methyltransf_23"/>
    <property type="match status" value="1"/>
</dbReference>
<comment type="caution">
    <text evidence="1">The sequence shown here is derived from an EMBL/GenBank/DDBJ whole genome shotgun (WGS) entry which is preliminary data.</text>
</comment>
<evidence type="ECO:0000313" key="1">
    <source>
        <dbReference type="EMBL" id="MDJ1130431.1"/>
    </source>
</evidence>
<dbReference type="EMBL" id="JANCPR020000001">
    <property type="protein sequence ID" value="MDJ1130431.1"/>
    <property type="molecule type" value="Genomic_DNA"/>
</dbReference>
<dbReference type="Gene3D" id="3.40.50.150">
    <property type="entry name" value="Vaccinia Virus protein VP39"/>
    <property type="match status" value="1"/>
</dbReference>
<keyword evidence="2" id="KW-1185">Reference proteome</keyword>
<reference evidence="1 2" key="1">
    <citation type="submission" date="2023-05" db="EMBL/GenBank/DDBJ databases">
        <title>Streptantibioticus silvisoli sp. nov., acidotolerant actinomycetes 1 from pine litter.</title>
        <authorList>
            <person name="Swiecimska M."/>
            <person name="Golinska P."/>
            <person name="Sangal V."/>
            <person name="Wachnowicz B."/>
            <person name="Goodfellow M."/>
        </authorList>
    </citation>
    <scope>NUCLEOTIDE SEQUENCE [LARGE SCALE GENOMIC DNA]</scope>
    <source>
        <strain evidence="1 2">DSM 42109</strain>
    </source>
</reference>
<dbReference type="CDD" id="cd02440">
    <property type="entry name" value="AdoMet_MTases"/>
    <property type="match status" value="1"/>
</dbReference>
<gene>
    <name evidence="1" type="ORF">NMN56_000395</name>
</gene>
<dbReference type="GO" id="GO:0032259">
    <property type="term" value="P:methylation"/>
    <property type="evidence" value="ECO:0007669"/>
    <property type="project" value="UniProtKB-KW"/>
</dbReference>
<dbReference type="Proteomes" id="UP001214441">
    <property type="component" value="Unassembled WGS sequence"/>
</dbReference>
<keyword evidence="1" id="KW-0808">Transferase</keyword>
<keyword evidence="1" id="KW-0489">Methyltransferase</keyword>